<dbReference type="RefSeq" id="WP_230038069.1">
    <property type="nucleotide sequence ID" value="NZ_JAJJMM010000001.1"/>
</dbReference>
<gene>
    <name evidence="6" type="ORF">LNP81_17480</name>
</gene>
<protein>
    <submittedName>
        <fullName evidence="6">TIGR03364 family FAD-dependent oxidoreductase</fullName>
    </submittedName>
</protein>
<dbReference type="EMBL" id="JAJJMM010000001">
    <property type="protein sequence ID" value="MCC9064802.1"/>
    <property type="molecule type" value="Genomic_DNA"/>
</dbReference>
<dbReference type="Gene3D" id="3.30.9.10">
    <property type="entry name" value="D-Amino Acid Oxidase, subunit A, domain 2"/>
    <property type="match status" value="1"/>
</dbReference>
<proteinExistence type="inferred from homology"/>
<dbReference type="Gene3D" id="3.50.50.60">
    <property type="entry name" value="FAD/NAD(P)-binding domain"/>
    <property type="match status" value="1"/>
</dbReference>
<dbReference type="SUPFAM" id="SSF51905">
    <property type="entry name" value="FAD/NAD(P)-binding domain"/>
    <property type="match status" value="1"/>
</dbReference>
<dbReference type="PANTHER" id="PTHR13847">
    <property type="entry name" value="SARCOSINE DEHYDROGENASE-RELATED"/>
    <property type="match status" value="1"/>
</dbReference>
<organism evidence="6 7">
    <name type="scientific">Flavobacterium piscisymbiosum</name>
    <dbReference type="NCBI Taxonomy" id="2893753"/>
    <lineage>
        <taxon>Bacteria</taxon>
        <taxon>Pseudomonadati</taxon>
        <taxon>Bacteroidota</taxon>
        <taxon>Flavobacteriia</taxon>
        <taxon>Flavobacteriales</taxon>
        <taxon>Flavobacteriaceae</taxon>
        <taxon>Flavobacterium</taxon>
    </lineage>
</organism>
<evidence type="ECO:0000256" key="4">
    <source>
        <dbReference type="ARBA" id="ARBA00023002"/>
    </source>
</evidence>
<keyword evidence="7" id="KW-1185">Reference proteome</keyword>
<dbReference type="Proteomes" id="UP001430679">
    <property type="component" value="Unassembled WGS sequence"/>
</dbReference>
<evidence type="ECO:0000256" key="2">
    <source>
        <dbReference type="ARBA" id="ARBA00009410"/>
    </source>
</evidence>
<comment type="similarity">
    <text evidence="2">Belongs to the DadA oxidoreductase family.</text>
</comment>
<dbReference type="Pfam" id="PF01266">
    <property type="entry name" value="DAO"/>
    <property type="match status" value="1"/>
</dbReference>
<comment type="cofactor">
    <cofactor evidence="1">
        <name>FAD</name>
        <dbReference type="ChEBI" id="CHEBI:57692"/>
    </cofactor>
</comment>
<dbReference type="NCBIfam" id="TIGR03364">
    <property type="entry name" value="HpnW_proposed"/>
    <property type="match status" value="1"/>
</dbReference>
<dbReference type="PANTHER" id="PTHR13847:SF286">
    <property type="entry name" value="D-AMINO ACID DEHYDROGENASE"/>
    <property type="match status" value="1"/>
</dbReference>
<dbReference type="InterPro" id="IPR036188">
    <property type="entry name" value="FAD/NAD-bd_sf"/>
</dbReference>
<evidence type="ECO:0000256" key="3">
    <source>
        <dbReference type="ARBA" id="ARBA00022630"/>
    </source>
</evidence>
<evidence type="ECO:0000256" key="1">
    <source>
        <dbReference type="ARBA" id="ARBA00001974"/>
    </source>
</evidence>
<feature type="domain" description="FAD dependent oxidoreductase" evidence="5">
    <location>
        <begin position="6"/>
        <end position="376"/>
    </location>
</feature>
<evidence type="ECO:0000313" key="6">
    <source>
        <dbReference type="EMBL" id="MCC9064802.1"/>
    </source>
</evidence>
<evidence type="ECO:0000313" key="7">
    <source>
        <dbReference type="Proteomes" id="UP001430679"/>
    </source>
</evidence>
<evidence type="ECO:0000259" key="5">
    <source>
        <dbReference type="Pfam" id="PF01266"/>
    </source>
</evidence>
<reference evidence="6" key="1">
    <citation type="submission" date="2021-11" db="EMBL/GenBank/DDBJ databases">
        <title>Description of novel Flavobacterium species.</title>
        <authorList>
            <person name="Saticioglu I.B."/>
            <person name="Ay H."/>
            <person name="Altun S."/>
            <person name="Duman M."/>
        </authorList>
    </citation>
    <scope>NUCLEOTIDE SEQUENCE</scope>
    <source>
        <strain evidence="6">F-30</strain>
    </source>
</reference>
<accession>A0ABS8MH39</accession>
<sequence length="386" mass="43586">MNIKYDLIVIGGGALGAFHAYHALEAGLKVAVIEKDKQPISATVRNFGQVVPSGMDTKWQNYGRESLRIYDDIQSRFDISVRKNGSVYFASNDEEIQLIEELSIINKHNSYESYLLTKEQCLEKYPGLRNDYVKAGLFFPDEVTVEPRIMINRLLDFLIKEKGLDYFGNTKVLNCDASSEETTVITASGEIYKASKVILCCGSEFKTLYPDIFAKSDLEVTKLQMLQTKPQPGYELKGSILTGLSIRRYEAFYECPSFTAIKAKEDPNSFEKKWGVHILFKQATDGSVIIGDSHEYADAANIDDLGFDLKMEVDDFMIAEAKKIFNLPTFEIQNRWYGMYSQCKENDIFQHTVDENIHIITGIGGKGMTGSAGFSKENIKNIFNLK</sequence>
<comment type="caution">
    <text evidence="6">The sequence shown here is derived from an EMBL/GenBank/DDBJ whole genome shotgun (WGS) entry which is preliminary data.</text>
</comment>
<dbReference type="InterPro" id="IPR017741">
    <property type="entry name" value="FAD-dependent_OxRdtase_HpnW"/>
</dbReference>
<keyword evidence="4" id="KW-0560">Oxidoreductase</keyword>
<name>A0ABS8MH39_9FLAO</name>
<dbReference type="InterPro" id="IPR006076">
    <property type="entry name" value="FAD-dep_OxRdtase"/>
</dbReference>
<keyword evidence="3" id="KW-0285">Flavoprotein</keyword>